<keyword evidence="6" id="KW-1185">Reference proteome</keyword>
<evidence type="ECO:0000313" key="5">
    <source>
        <dbReference type="EMBL" id="MDR7171783.1"/>
    </source>
</evidence>
<evidence type="ECO:0000256" key="1">
    <source>
        <dbReference type="ARBA" id="ARBA00010923"/>
    </source>
</evidence>
<protein>
    <submittedName>
        <fullName evidence="5">Type I restriction enzyme S subunit</fullName>
        <ecNumber evidence="5">3.1.21.3</ecNumber>
    </submittedName>
</protein>
<proteinExistence type="inferred from homology"/>
<dbReference type="InterPro" id="IPR044946">
    <property type="entry name" value="Restrct_endonuc_typeI_TRD_sf"/>
</dbReference>
<keyword evidence="3" id="KW-0238">DNA-binding</keyword>
<evidence type="ECO:0000313" key="6">
    <source>
        <dbReference type="Proteomes" id="UP001251217"/>
    </source>
</evidence>
<keyword evidence="2" id="KW-0680">Restriction system</keyword>
<dbReference type="PANTHER" id="PTHR30408">
    <property type="entry name" value="TYPE-1 RESTRICTION ENZYME ECOKI SPECIFICITY PROTEIN"/>
    <property type="match status" value="1"/>
</dbReference>
<dbReference type="CDD" id="cd17249">
    <property type="entry name" value="RMtype1_S_EcoR124I-TRD2-CR2_like"/>
    <property type="match status" value="1"/>
</dbReference>
<dbReference type="InterPro" id="IPR052021">
    <property type="entry name" value="Type-I_RS_S_subunit"/>
</dbReference>
<dbReference type="SUPFAM" id="SSF116734">
    <property type="entry name" value="DNA methylase specificity domain"/>
    <property type="match status" value="2"/>
</dbReference>
<dbReference type="PANTHER" id="PTHR30408:SF12">
    <property type="entry name" value="TYPE I RESTRICTION ENZYME MJAVIII SPECIFICITY SUBUNIT"/>
    <property type="match status" value="1"/>
</dbReference>
<name>A0ABU1XMJ4_9NOCA</name>
<keyword evidence="5" id="KW-0378">Hydrolase</keyword>
<accession>A0ABU1XMJ4</accession>
<comment type="similarity">
    <text evidence="1">Belongs to the type-I restriction system S methylase family.</text>
</comment>
<evidence type="ECO:0000256" key="3">
    <source>
        <dbReference type="ARBA" id="ARBA00023125"/>
    </source>
</evidence>
<reference evidence="5 6" key="1">
    <citation type="submission" date="2023-07" db="EMBL/GenBank/DDBJ databases">
        <title>Sorghum-associated microbial communities from plants grown in Nebraska, USA.</title>
        <authorList>
            <person name="Schachtman D."/>
        </authorList>
    </citation>
    <scope>NUCLEOTIDE SEQUENCE [LARGE SCALE GENOMIC DNA]</scope>
    <source>
        <strain evidence="5 6">4272</strain>
    </source>
</reference>
<dbReference type="GO" id="GO:0009035">
    <property type="term" value="F:type I site-specific deoxyribonuclease activity"/>
    <property type="evidence" value="ECO:0007669"/>
    <property type="project" value="UniProtKB-EC"/>
</dbReference>
<evidence type="ECO:0000259" key="4">
    <source>
        <dbReference type="Pfam" id="PF01420"/>
    </source>
</evidence>
<dbReference type="EMBL" id="JAVDWW010000010">
    <property type="protein sequence ID" value="MDR7171783.1"/>
    <property type="molecule type" value="Genomic_DNA"/>
</dbReference>
<evidence type="ECO:0000256" key="2">
    <source>
        <dbReference type="ARBA" id="ARBA00022747"/>
    </source>
</evidence>
<dbReference type="Proteomes" id="UP001251217">
    <property type="component" value="Unassembled WGS sequence"/>
</dbReference>
<dbReference type="Pfam" id="PF01420">
    <property type="entry name" value="Methylase_S"/>
    <property type="match status" value="1"/>
</dbReference>
<organism evidence="5 6">
    <name type="scientific">Nocardia kruczakiae</name>
    <dbReference type="NCBI Taxonomy" id="261477"/>
    <lineage>
        <taxon>Bacteria</taxon>
        <taxon>Bacillati</taxon>
        <taxon>Actinomycetota</taxon>
        <taxon>Actinomycetes</taxon>
        <taxon>Mycobacteriales</taxon>
        <taxon>Nocardiaceae</taxon>
        <taxon>Nocardia</taxon>
    </lineage>
</organism>
<gene>
    <name evidence="5" type="ORF">J2W56_005544</name>
</gene>
<dbReference type="InterPro" id="IPR000055">
    <property type="entry name" value="Restrct_endonuc_typeI_TRD"/>
</dbReference>
<dbReference type="CDD" id="cd17267">
    <property type="entry name" value="RMtype1_S_EcoAO83I-TRD1-CR1_like"/>
    <property type="match status" value="1"/>
</dbReference>
<feature type="domain" description="Type I restriction modification DNA specificity" evidence="4">
    <location>
        <begin position="4"/>
        <end position="95"/>
    </location>
</feature>
<dbReference type="EC" id="3.1.21.3" evidence="5"/>
<sequence>MGRKGTLGKVFYLDCDYWPHDTTLWVKDFKGNNPRFVYYFLTTLNFLAMDVGSSNPTLNRNHVHPLSILWPSLKGQQAIASILGALDDKIKVNDRIASTALELANLRYLVATEDSAKWRPVKLGSCARWLSGGTPSTSEDTFWGGHIPWISALSLKSPWITDSDRRLTALGASSGTKVVPPETVIFVVRGSSLKTEFRIGITQRDVAFGQDCKALIANEGIDAHLLFHAIRSKTPEILDFVDETSIGAGRLSSDLIANLEVLVPNSTADDIVLELRSLDALAARCEDESRALAALRDTLLPELMSGKLRIPDAEKIMENAL</sequence>
<dbReference type="Gene3D" id="3.90.220.20">
    <property type="entry name" value="DNA methylase specificity domains"/>
    <property type="match status" value="2"/>
</dbReference>
<comment type="caution">
    <text evidence="5">The sequence shown here is derived from an EMBL/GenBank/DDBJ whole genome shotgun (WGS) entry which is preliminary data.</text>
</comment>